<dbReference type="InterPro" id="IPR001314">
    <property type="entry name" value="Peptidase_S1A"/>
</dbReference>
<dbReference type="InterPro" id="IPR043504">
    <property type="entry name" value="Peptidase_S1_PA_chymotrypsin"/>
</dbReference>
<evidence type="ECO:0000259" key="4">
    <source>
        <dbReference type="PROSITE" id="PS50240"/>
    </source>
</evidence>
<dbReference type="Gene3D" id="2.40.10.10">
    <property type="entry name" value="Trypsin-like serine proteases"/>
    <property type="match status" value="2"/>
</dbReference>
<dbReference type="AlphaFoldDB" id="A0A4W4H248"/>
<dbReference type="PANTHER" id="PTHR24253">
    <property type="entry name" value="TRANSMEMBRANE PROTEASE SERINE"/>
    <property type="match status" value="1"/>
</dbReference>
<dbReference type="GeneTree" id="ENSGT00940000163852"/>
<keyword evidence="3" id="KW-0472">Membrane</keyword>
<keyword evidence="6" id="KW-1185">Reference proteome</keyword>
<protein>
    <recommendedName>
        <fullName evidence="4">Peptidase S1 domain-containing protein</fullName>
    </recommendedName>
</protein>
<dbReference type="PANTHER" id="PTHR24253:SF171">
    <property type="entry name" value="SERINE PROTEASE 56-LIKE"/>
    <property type="match status" value="1"/>
</dbReference>
<evidence type="ECO:0000313" key="5">
    <source>
        <dbReference type="Ensembl" id="ENSEEEP00000042465.2"/>
    </source>
</evidence>
<comment type="similarity">
    <text evidence="2">Belongs to the peptidase S1 family. CLIP subfamily.</text>
</comment>
<reference evidence="5" key="5">
    <citation type="submission" date="2025-09" db="UniProtKB">
        <authorList>
            <consortium name="Ensembl"/>
        </authorList>
    </citation>
    <scope>IDENTIFICATION</scope>
</reference>
<dbReference type="PRINTS" id="PR00722">
    <property type="entry name" value="CHYMOTRYPSIN"/>
</dbReference>
<keyword evidence="3" id="KW-0812">Transmembrane</keyword>
<dbReference type="GO" id="GO:0006508">
    <property type="term" value="P:proteolysis"/>
    <property type="evidence" value="ECO:0007669"/>
    <property type="project" value="InterPro"/>
</dbReference>
<reference evidence="6" key="2">
    <citation type="journal article" date="2017" name="Sci. Adv.">
        <title>A tail of two voltages: Proteomic comparison of the three electric organs of the electric eel.</title>
        <authorList>
            <person name="Traeger L.L."/>
            <person name="Sabat G."/>
            <person name="Barrett-Wilt G.A."/>
            <person name="Wells G.B."/>
            <person name="Sussman M.R."/>
        </authorList>
    </citation>
    <scope>NUCLEOTIDE SEQUENCE [LARGE SCALE GENOMIC DNA]</scope>
</reference>
<organism evidence="5 6">
    <name type="scientific">Electrophorus electricus</name>
    <name type="common">Electric eel</name>
    <name type="synonym">Gymnotus electricus</name>
    <dbReference type="NCBI Taxonomy" id="8005"/>
    <lineage>
        <taxon>Eukaryota</taxon>
        <taxon>Metazoa</taxon>
        <taxon>Chordata</taxon>
        <taxon>Craniata</taxon>
        <taxon>Vertebrata</taxon>
        <taxon>Euteleostomi</taxon>
        <taxon>Actinopterygii</taxon>
        <taxon>Neopterygii</taxon>
        <taxon>Teleostei</taxon>
        <taxon>Ostariophysi</taxon>
        <taxon>Gymnotiformes</taxon>
        <taxon>Gymnotoidei</taxon>
        <taxon>Gymnotidae</taxon>
        <taxon>Electrophorus</taxon>
    </lineage>
</organism>
<dbReference type="InterPro" id="IPR009003">
    <property type="entry name" value="Peptidase_S1_PA"/>
</dbReference>
<dbReference type="Pfam" id="PF00089">
    <property type="entry name" value="Trypsin"/>
    <property type="match status" value="1"/>
</dbReference>
<keyword evidence="1" id="KW-1015">Disulfide bond</keyword>
<accession>A0A4W4H248</accession>
<reference evidence="6" key="1">
    <citation type="journal article" date="2014" name="Science">
        <title>Nonhuman genetics. Genomic basis for the convergent evolution of electric organs.</title>
        <authorList>
            <person name="Gallant J.R."/>
            <person name="Traeger L.L."/>
            <person name="Volkening J.D."/>
            <person name="Moffett H."/>
            <person name="Chen P.H."/>
            <person name="Novina C.D."/>
            <person name="Phillips G.N.Jr."/>
            <person name="Anand R."/>
            <person name="Wells G.B."/>
            <person name="Pinch M."/>
            <person name="Guth R."/>
            <person name="Unguez G.A."/>
            <person name="Albert J.S."/>
            <person name="Zakon H.H."/>
            <person name="Samanta M.P."/>
            <person name="Sussman M.R."/>
        </authorList>
    </citation>
    <scope>NUCLEOTIDE SEQUENCE [LARGE SCALE GENOMIC DNA]</scope>
</reference>
<feature type="domain" description="Peptidase S1" evidence="4">
    <location>
        <begin position="34"/>
        <end position="261"/>
    </location>
</feature>
<dbReference type="GO" id="GO:0004252">
    <property type="term" value="F:serine-type endopeptidase activity"/>
    <property type="evidence" value="ECO:0007669"/>
    <property type="project" value="InterPro"/>
</dbReference>
<dbReference type="Proteomes" id="UP000314983">
    <property type="component" value="Chromosome 14"/>
</dbReference>
<evidence type="ECO:0000256" key="3">
    <source>
        <dbReference type="SAM" id="Phobius"/>
    </source>
</evidence>
<dbReference type="InterPro" id="IPR001254">
    <property type="entry name" value="Trypsin_dom"/>
</dbReference>
<feature type="transmembrane region" description="Helical" evidence="3">
    <location>
        <begin position="6"/>
        <end position="25"/>
    </location>
</feature>
<sequence>MCVCVYIYIYIYIYVCVYVNPDMWWSVDWRHCLLVLGILSHLAAKLTLLTCALAPTCFALRCRIVGGQDATFGLHFCGGSLINKEWVKSAAHCFPRLNINCYTVLLTEQGSNPNEVSRDVQVIIKHPNYNSESYENDLALLKLTNNSDFHNGTESWVSGWGNVNEGNPLPFPETLQEVNVPVVGNRQCGCLYGVGMITDNMICAGPLQGGLDSLGPMVSRQGSVWIQSGIVSFGFGCAQPNFPGIYTRVSSYQSWISTVITLSRLMLLNGVWLTDWHMCWMGSLGKIPEIWKPTG</sequence>
<dbReference type="CDD" id="cd00190">
    <property type="entry name" value="Tryp_SPc"/>
    <property type="match status" value="1"/>
</dbReference>
<proteinExistence type="inferred from homology"/>
<evidence type="ECO:0000313" key="6">
    <source>
        <dbReference type="Proteomes" id="UP000314983"/>
    </source>
</evidence>
<dbReference type="SMART" id="SM00020">
    <property type="entry name" value="Tryp_SPc"/>
    <property type="match status" value="1"/>
</dbReference>
<dbReference type="SUPFAM" id="SSF50494">
    <property type="entry name" value="Trypsin-like serine proteases"/>
    <property type="match status" value="1"/>
</dbReference>
<dbReference type="Ensembl" id="ENSEEET00000042951.2">
    <property type="protein sequence ID" value="ENSEEEP00000042465.2"/>
    <property type="gene ID" value="ENSEEEG00000020013.2"/>
</dbReference>
<keyword evidence="3" id="KW-1133">Transmembrane helix</keyword>
<evidence type="ECO:0000256" key="1">
    <source>
        <dbReference type="ARBA" id="ARBA00023157"/>
    </source>
</evidence>
<reference evidence="5" key="3">
    <citation type="submission" date="2020-05" db="EMBL/GenBank/DDBJ databases">
        <title>Electrophorus electricus (electric eel) genome, fEleEle1, primary haplotype.</title>
        <authorList>
            <person name="Myers G."/>
            <person name="Meyer A."/>
            <person name="Fedrigo O."/>
            <person name="Formenti G."/>
            <person name="Rhie A."/>
            <person name="Tracey A."/>
            <person name="Sims Y."/>
            <person name="Jarvis E.D."/>
        </authorList>
    </citation>
    <scope>NUCLEOTIDE SEQUENCE [LARGE SCALE GENOMIC DNA]</scope>
</reference>
<dbReference type="FunFam" id="2.40.10.10:FF:000002">
    <property type="entry name" value="Transmembrane protease serine"/>
    <property type="match status" value="1"/>
</dbReference>
<evidence type="ECO:0000256" key="2">
    <source>
        <dbReference type="ARBA" id="ARBA00024195"/>
    </source>
</evidence>
<reference evidence="5" key="4">
    <citation type="submission" date="2025-08" db="UniProtKB">
        <authorList>
            <consortium name="Ensembl"/>
        </authorList>
    </citation>
    <scope>IDENTIFICATION</scope>
</reference>
<name>A0A4W4H248_ELEEL</name>
<dbReference type="PROSITE" id="PS50240">
    <property type="entry name" value="TRYPSIN_DOM"/>
    <property type="match status" value="1"/>
</dbReference>